<dbReference type="EMBL" id="ML213532">
    <property type="protein sequence ID" value="TFK46178.1"/>
    <property type="molecule type" value="Genomic_DNA"/>
</dbReference>
<evidence type="ECO:0000313" key="2">
    <source>
        <dbReference type="EMBL" id="TFK46178.1"/>
    </source>
</evidence>
<reference evidence="2 3" key="1">
    <citation type="journal article" date="2019" name="Nat. Ecol. Evol.">
        <title>Megaphylogeny resolves global patterns of mushroom evolution.</title>
        <authorList>
            <person name="Varga T."/>
            <person name="Krizsan K."/>
            <person name="Foldi C."/>
            <person name="Dima B."/>
            <person name="Sanchez-Garcia M."/>
            <person name="Sanchez-Ramirez S."/>
            <person name="Szollosi G.J."/>
            <person name="Szarkandi J.G."/>
            <person name="Papp V."/>
            <person name="Albert L."/>
            <person name="Andreopoulos W."/>
            <person name="Angelini C."/>
            <person name="Antonin V."/>
            <person name="Barry K.W."/>
            <person name="Bougher N.L."/>
            <person name="Buchanan P."/>
            <person name="Buyck B."/>
            <person name="Bense V."/>
            <person name="Catcheside P."/>
            <person name="Chovatia M."/>
            <person name="Cooper J."/>
            <person name="Damon W."/>
            <person name="Desjardin D."/>
            <person name="Finy P."/>
            <person name="Geml J."/>
            <person name="Haridas S."/>
            <person name="Hughes K."/>
            <person name="Justo A."/>
            <person name="Karasinski D."/>
            <person name="Kautmanova I."/>
            <person name="Kiss B."/>
            <person name="Kocsube S."/>
            <person name="Kotiranta H."/>
            <person name="LaButti K.M."/>
            <person name="Lechner B.E."/>
            <person name="Liimatainen K."/>
            <person name="Lipzen A."/>
            <person name="Lukacs Z."/>
            <person name="Mihaltcheva S."/>
            <person name="Morgado L.N."/>
            <person name="Niskanen T."/>
            <person name="Noordeloos M.E."/>
            <person name="Ohm R.A."/>
            <person name="Ortiz-Santana B."/>
            <person name="Ovrebo C."/>
            <person name="Racz N."/>
            <person name="Riley R."/>
            <person name="Savchenko A."/>
            <person name="Shiryaev A."/>
            <person name="Soop K."/>
            <person name="Spirin V."/>
            <person name="Szebenyi C."/>
            <person name="Tomsovsky M."/>
            <person name="Tulloss R.E."/>
            <person name="Uehling J."/>
            <person name="Grigoriev I.V."/>
            <person name="Vagvolgyi C."/>
            <person name="Papp T."/>
            <person name="Martin F.M."/>
            <person name="Miettinen O."/>
            <person name="Hibbett D.S."/>
            <person name="Nagy L.G."/>
        </authorList>
    </citation>
    <scope>NUCLEOTIDE SEQUENCE [LARGE SCALE GENOMIC DNA]</scope>
    <source>
        <strain evidence="2 3">OMC1185</strain>
    </source>
</reference>
<sequence length="203" mass="20967">MSSRVRGYIWVLTAAMDSSSMPSITSEPGMLALEQQPVSMASAGMRPSVVGLRLRVEGFVSPQSSGTSSSVSENAPGPVVVVLLGTPYGTGSTPSPGASDMSSPRAGSMPRPDPAACRRECAGRSCSHPAGYNRRVNSRSSEVSSSFDENAPGAVVVTLLRTISGTGSASSPGASGVSALRLCRIVWTRTCRCSRTRCAGYNC</sequence>
<name>A0A5C3MQ56_9AGAM</name>
<accession>A0A5C3MQ56</accession>
<gene>
    <name evidence="2" type="ORF">OE88DRAFT_1781138</name>
</gene>
<feature type="region of interest" description="Disordered" evidence="1">
    <location>
        <begin position="86"/>
        <end position="114"/>
    </location>
</feature>
<feature type="compositionally biased region" description="Polar residues" evidence="1">
    <location>
        <begin position="92"/>
        <end position="102"/>
    </location>
</feature>
<evidence type="ECO:0000256" key="1">
    <source>
        <dbReference type="SAM" id="MobiDB-lite"/>
    </source>
</evidence>
<evidence type="ECO:0000313" key="3">
    <source>
        <dbReference type="Proteomes" id="UP000305948"/>
    </source>
</evidence>
<keyword evidence="3" id="KW-1185">Reference proteome</keyword>
<organism evidence="2 3">
    <name type="scientific">Heliocybe sulcata</name>
    <dbReference type="NCBI Taxonomy" id="5364"/>
    <lineage>
        <taxon>Eukaryota</taxon>
        <taxon>Fungi</taxon>
        <taxon>Dikarya</taxon>
        <taxon>Basidiomycota</taxon>
        <taxon>Agaricomycotina</taxon>
        <taxon>Agaricomycetes</taxon>
        <taxon>Gloeophyllales</taxon>
        <taxon>Gloeophyllaceae</taxon>
        <taxon>Heliocybe</taxon>
    </lineage>
</organism>
<proteinExistence type="predicted"/>
<dbReference type="AlphaFoldDB" id="A0A5C3MQ56"/>
<dbReference type="Proteomes" id="UP000305948">
    <property type="component" value="Unassembled WGS sequence"/>
</dbReference>
<protein>
    <submittedName>
        <fullName evidence="2">Uncharacterized protein</fullName>
    </submittedName>
</protein>